<keyword evidence="1" id="KW-0175">Coiled coil</keyword>
<evidence type="ECO:0000256" key="2">
    <source>
        <dbReference type="SAM" id="MobiDB-lite"/>
    </source>
</evidence>
<dbReference type="OrthoDB" id="6460201at2759"/>
<keyword evidence="4" id="KW-1185">Reference proteome</keyword>
<feature type="compositionally biased region" description="Basic and acidic residues" evidence="2">
    <location>
        <begin position="35"/>
        <end position="46"/>
    </location>
</feature>
<feature type="coiled-coil region" evidence="1">
    <location>
        <begin position="314"/>
        <end position="378"/>
    </location>
</feature>
<comment type="caution">
    <text evidence="3">The sequence shown here is derived from an EMBL/GenBank/DDBJ whole genome shotgun (WGS) entry which is preliminary data.</text>
</comment>
<reference evidence="3 4" key="1">
    <citation type="journal article" date="2019" name="Sci. Rep.">
        <title>Orb-weaving spider Araneus ventricosus genome elucidates the spidroin gene catalogue.</title>
        <authorList>
            <person name="Kono N."/>
            <person name="Nakamura H."/>
            <person name="Ohtoshi R."/>
            <person name="Moran D.A.P."/>
            <person name="Shinohara A."/>
            <person name="Yoshida Y."/>
            <person name="Fujiwara M."/>
            <person name="Mori M."/>
            <person name="Tomita M."/>
            <person name="Arakawa K."/>
        </authorList>
    </citation>
    <scope>NUCLEOTIDE SEQUENCE [LARGE SCALE GENOMIC DNA]</scope>
</reference>
<feature type="region of interest" description="Disordered" evidence="2">
    <location>
        <begin position="574"/>
        <end position="737"/>
    </location>
</feature>
<dbReference type="Proteomes" id="UP000499080">
    <property type="component" value="Unassembled WGS sequence"/>
</dbReference>
<dbReference type="AlphaFoldDB" id="A0A4Y2AXI0"/>
<organism evidence="3 4">
    <name type="scientific">Araneus ventricosus</name>
    <name type="common">Orbweaver spider</name>
    <name type="synonym">Epeira ventricosa</name>
    <dbReference type="NCBI Taxonomy" id="182803"/>
    <lineage>
        <taxon>Eukaryota</taxon>
        <taxon>Metazoa</taxon>
        <taxon>Ecdysozoa</taxon>
        <taxon>Arthropoda</taxon>
        <taxon>Chelicerata</taxon>
        <taxon>Arachnida</taxon>
        <taxon>Araneae</taxon>
        <taxon>Araneomorphae</taxon>
        <taxon>Entelegynae</taxon>
        <taxon>Araneoidea</taxon>
        <taxon>Araneidae</taxon>
        <taxon>Araneus</taxon>
    </lineage>
</organism>
<feature type="region of interest" description="Disordered" evidence="2">
    <location>
        <begin position="25"/>
        <end position="46"/>
    </location>
</feature>
<gene>
    <name evidence="3" type="ORF">AVEN_100794_1</name>
</gene>
<feature type="region of interest" description="Disordered" evidence="2">
    <location>
        <begin position="61"/>
        <end position="84"/>
    </location>
</feature>
<accession>A0A4Y2AXI0</accession>
<feature type="region of interest" description="Disordered" evidence="2">
    <location>
        <begin position="835"/>
        <end position="883"/>
    </location>
</feature>
<name>A0A4Y2AXI0_ARAVE</name>
<evidence type="ECO:0000313" key="4">
    <source>
        <dbReference type="Proteomes" id="UP000499080"/>
    </source>
</evidence>
<feature type="coiled-coil region" evidence="1">
    <location>
        <begin position="456"/>
        <end position="515"/>
    </location>
</feature>
<evidence type="ECO:0000256" key="1">
    <source>
        <dbReference type="SAM" id="Coils"/>
    </source>
</evidence>
<proteinExistence type="predicted"/>
<evidence type="ECO:0000313" key="3">
    <source>
        <dbReference type="EMBL" id="GBL83885.1"/>
    </source>
</evidence>
<sequence length="883" mass="101276">MATGIDWDHPEVRKGMDLFEDLFRDRPVPMRRPSPTREEKEEERRKGMELFEELFADRLYPPEVPEEVPEPTPPREEVEFVEEPSPVKIPSPAKWWSYKVSPPKWLTHSMDRDLFPDQTHPDWYTRYTDPSYPMSPIKPPYPPSPGISPPFWDISEILQLEPPGDKSSIFMTPPPPPPPKEMEPPLPEFYHDPSFPVTSFDMAMHKMHWELQKYEHDKEHIVQFVKMTPLVRDTQILTQELEALVKLYLPDVNAENMGPLIAYHALNDYIEITERKLKERYGEEASYGYRYPEITEEVLAAQVRLHKQKALDAIDSYKRGYLFLKRELEKAEAQLARCELELQAEKEIESVTVNQIEKLRAEEEAVELKYEASKLKRHFQNCPFKAEAEAAFFRHNELRRLIPQMKKELERTRVAHERDVKNMSIWVTLFPPNFVDRLQSLLNARLTKRGYKPVPVELYVQLVEEMETDLQNMKESRESNFESLSYDCREYTKFLNEHMAELEEARRITNDLLEEQSILRAELNSLRLEGENRKGLWAKLREEYIYYKDYNEMLLGKIIALHADASLQSEDLPVIAGPKSRSPSPVGISPAGTNTASPPASGSETFNISHIQSSPGFGESPGLLDDQRPSSDMLNISDLSQSGGSPEYESILQGQAQSDNLDEERPPSEMLDISDLSGSGGSPAYESIPQSQAQSDNLDDERPPSEMLDFSGLQGGGSFLASPEDSASSGKKTFAIPSPGKMEQLQMDVEIIPQDIRRSPSGERVVCDVAVQMQEAALRPPRRIEKRYQVVRGTPPISQTVGRRVDRRYGMFTPRTVIRRGHVGVRRPLFAGDFESPDSPWGTGRRTHPELMDLPQHAPSPRPPRLDTTIEWENPEMNTAFRE</sequence>
<feature type="compositionally biased region" description="Polar residues" evidence="2">
    <location>
        <begin position="591"/>
        <end position="615"/>
    </location>
</feature>
<dbReference type="EMBL" id="BGPR01000035">
    <property type="protein sequence ID" value="GBL83885.1"/>
    <property type="molecule type" value="Genomic_DNA"/>
</dbReference>
<feature type="compositionally biased region" description="Polar residues" evidence="2">
    <location>
        <begin position="630"/>
        <end position="644"/>
    </location>
</feature>
<protein>
    <submittedName>
        <fullName evidence="3">Uncharacterized protein</fullName>
    </submittedName>
</protein>